<proteinExistence type="predicted"/>
<dbReference type="Proteomes" id="UP001499951">
    <property type="component" value="Unassembled WGS sequence"/>
</dbReference>
<sequence>MWVVKRRERTRHLIELGGLVVKSGLVELTKDDRTALYGAFLELALTLQSENREQIMALWHRRGSRAFRSEAEAKKDAAGGSL</sequence>
<gene>
    <name evidence="1" type="ORF">GCM10008942_23050</name>
</gene>
<name>A0ABN1ET06_9PROT</name>
<reference evidence="1 2" key="1">
    <citation type="journal article" date="2019" name="Int. J. Syst. Evol. Microbiol.">
        <title>The Global Catalogue of Microorganisms (GCM) 10K type strain sequencing project: providing services to taxonomists for standard genome sequencing and annotation.</title>
        <authorList>
            <consortium name="The Broad Institute Genomics Platform"/>
            <consortium name="The Broad Institute Genome Sequencing Center for Infectious Disease"/>
            <person name="Wu L."/>
            <person name="Ma J."/>
        </authorList>
    </citation>
    <scope>NUCLEOTIDE SEQUENCE [LARGE SCALE GENOMIC DNA]</scope>
    <source>
        <strain evidence="1 2">JCM 15089</strain>
    </source>
</reference>
<evidence type="ECO:0000313" key="2">
    <source>
        <dbReference type="Proteomes" id="UP001499951"/>
    </source>
</evidence>
<keyword evidence="2" id="KW-1185">Reference proteome</keyword>
<dbReference type="InterPro" id="IPR009444">
    <property type="entry name" value="Conjugal_tfr_TraD_a-type"/>
</dbReference>
<dbReference type="Pfam" id="PF06412">
    <property type="entry name" value="TraD"/>
    <property type="match status" value="1"/>
</dbReference>
<comment type="caution">
    <text evidence="1">The sequence shown here is derived from an EMBL/GenBank/DDBJ whole genome shotgun (WGS) entry which is preliminary data.</text>
</comment>
<protein>
    <submittedName>
        <fullName evidence="1">Conjugal transfer protein TraD</fullName>
    </submittedName>
</protein>
<accession>A0ABN1ET06</accession>
<dbReference type="EMBL" id="BAAADD010000006">
    <property type="protein sequence ID" value="GAA0573776.1"/>
    <property type="molecule type" value="Genomic_DNA"/>
</dbReference>
<organism evidence="1 2">
    <name type="scientific">Rhizomicrobium electricum</name>
    <dbReference type="NCBI Taxonomy" id="480070"/>
    <lineage>
        <taxon>Bacteria</taxon>
        <taxon>Pseudomonadati</taxon>
        <taxon>Pseudomonadota</taxon>
        <taxon>Alphaproteobacteria</taxon>
        <taxon>Micropepsales</taxon>
        <taxon>Micropepsaceae</taxon>
        <taxon>Rhizomicrobium</taxon>
    </lineage>
</organism>
<evidence type="ECO:0000313" key="1">
    <source>
        <dbReference type="EMBL" id="GAA0573776.1"/>
    </source>
</evidence>